<dbReference type="OrthoDB" id="5420436at2"/>
<sequence>MAKKMKSFCLSFCSFVALSLILLQMPVPCYAFDIQIDVSPNVLNIQSKSTIVTVHTDIAYKLVDVETVSLNGVDMDWWKYDDRGNFVAKFDSDKIKTLDDLIIGDYTLTLTGDTIDGDTFEGSHEIMVIDNIPASRRD</sequence>
<feature type="signal peptide" evidence="1">
    <location>
        <begin position="1"/>
        <end position="31"/>
    </location>
</feature>
<name>I5B703_9BACT</name>
<protein>
    <submittedName>
        <fullName evidence="2">Uncharacterized protein</fullName>
    </submittedName>
</protein>
<dbReference type="STRING" id="879212.DespoDRAFT_03507"/>
<feature type="chain" id="PRO_5003699429" evidence="1">
    <location>
        <begin position="32"/>
        <end position="138"/>
    </location>
</feature>
<proteinExistence type="predicted"/>
<evidence type="ECO:0000256" key="1">
    <source>
        <dbReference type="SAM" id="SignalP"/>
    </source>
</evidence>
<evidence type="ECO:0000313" key="2">
    <source>
        <dbReference type="EMBL" id="EIM65266.1"/>
    </source>
</evidence>
<dbReference type="eggNOG" id="ENOG5032ZGG">
    <property type="taxonomic scope" value="Bacteria"/>
</dbReference>
<dbReference type="EMBL" id="CM001488">
    <property type="protein sequence ID" value="EIM65266.1"/>
    <property type="molecule type" value="Genomic_DNA"/>
</dbReference>
<reference evidence="2 3" key="1">
    <citation type="submission" date="2011-09" db="EMBL/GenBank/DDBJ databases">
        <authorList>
            <consortium name="US DOE Joint Genome Institute (JGI-PGF)"/>
            <person name="Lucas S."/>
            <person name="Han J."/>
            <person name="Lapidus A."/>
            <person name="Cheng J.-F."/>
            <person name="Goodwin L."/>
            <person name="Pitluck S."/>
            <person name="Peters L."/>
            <person name="Land M.L."/>
            <person name="Hauser L."/>
            <person name="Orellana R."/>
            <person name="Lovley D."/>
            <person name="Woyke T.J."/>
        </authorList>
    </citation>
    <scope>NUCLEOTIDE SEQUENCE [LARGE SCALE GENOMIC DNA]</scope>
    <source>
        <strain evidence="2 3">2ac9</strain>
    </source>
</reference>
<keyword evidence="1" id="KW-0732">Signal</keyword>
<evidence type="ECO:0000313" key="3">
    <source>
        <dbReference type="Proteomes" id="UP000005778"/>
    </source>
</evidence>
<reference evidence="2 3" key="2">
    <citation type="submission" date="2012-02" db="EMBL/GenBank/DDBJ databases">
        <title>Improved High-Quality Draft sequence of Desulfobacter postgatei 2ac9.</title>
        <authorList>
            <consortium name="US DOE Joint Genome Institute"/>
            <person name="Lucas S."/>
            <person name="Han J."/>
            <person name="Lapidus A."/>
            <person name="Cheng J.-F."/>
            <person name="Goodwin L."/>
            <person name="Pitluck S."/>
            <person name="Peters L."/>
            <person name="Ovchinnikova G."/>
            <person name="Held B."/>
            <person name="Detter J.C."/>
            <person name="Han C."/>
            <person name="Tapia R."/>
            <person name="Land M."/>
            <person name="Hauser L."/>
            <person name="Kyrpides N."/>
            <person name="Ivanova N."/>
            <person name="Pagani I."/>
            <person name="Orellana R."/>
            <person name="Lovley D."/>
            <person name="Woyke T."/>
        </authorList>
    </citation>
    <scope>NUCLEOTIDE SEQUENCE [LARGE SCALE GENOMIC DNA]</scope>
    <source>
        <strain evidence="2 3">2ac9</strain>
    </source>
</reference>
<dbReference type="RefSeq" id="WP_004075286.1">
    <property type="nucleotide sequence ID" value="NZ_CM001488.1"/>
</dbReference>
<keyword evidence="3" id="KW-1185">Reference proteome</keyword>
<dbReference type="AlphaFoldDB" id="I5B703"/>
<organism evidence="2 3">
    <name type="scientific">Desulfobacter postgatei 2ac9</name>
    <dbReference type="NCBI Taxonomy" id="879212"/>
    <lineage>
        <taxon>Bacteria</taxon>
        <taxon>Pseudomonadati</taxon>
        <taxon>Thermodesulfobacteriota</taxon>
        <taxon>Desulfobacteria</taxon>
        <taxon>Desulfobacterales</taxon>
        <taxon>Desulfobacteraceae</taxon>
        <taxon>Desulfobacter</taxon>
    </lineage>
</organism>
<accession>I5B703</accession>
<dbReference type="Proteomes" id="UP000005778">
    <property type="component" value="Chromosome"/>
</dbReference>
<dbReference type="HOGENOM" id="CLU_1851942_0_0_7"/>
<gene>
    <name evidence="2" type="ORF">DespoDRAFT_03507</name>
</gene>